<protein>
    <submittedName>
        <fullName evidence="2">Uncharacterized protein</fullName>
    </submittedName>
</protein>
<dbReference type="Ensembl" id="ENSOSUT00000024036.1">
    <property type="protein sequence ID" value="ENSOSUP00000023329.1"/>
    <property type="gene ID" value="ENSOSUG00000015945.1"/>
</dbReference>
<evidence type="ECO:0000256" key="1">
    <source>
        <dbReference type="SAM" id="MobiDB-lite"/>
    </source>
</evidence>
<dbReference type="AlphaFoldDB" id="A0A8C8BVL2"/>
<keyword evidence="3" id="KW-1185">Reference proteome</keyword>
<dbReference type="Proteomes" id="UP000694552">
    <property type="component" value="Unplaced"/>
</dbReference>
<name>A0A8C8BVL2_9STRI</name>
<sequence>MESGREGNVPEELLLVATFLCASRKKWEFQKKKQLFKQANLLMLRSSRMTSLVFQMMQRKKNLDTLYPRRHFSAGQVNPSPSDISKPSPLPSQTEDAGTSTTLSKK</sequence>
<feature type="region of interest" description="Disordered" evidence="1">
    <location>
        <begin position="65"/>
        <end position="106"/>
    </location>
</feature>
<evidence type="ECO:0000313" key="3">
    <source>
        <dbReference type="Proteomes" id="UP000694552"/>
    </source>
</evidence>
<reference evidence="2" key="2">
    <citation type="submission" date="2025-09" db="UniProtKB">
        <authorList>
            <consortium name="Ensembl"/>
        </authorList>
    </citation>
    <scope>IDENTIFICATION</scope>
</reference>
<reference evidence="2" key="1">
    <citation type="submission" date="2025-08" db="UniProtKB">
        <authorList>
            <consortium name="Ensembl"/>
        </authorList>
    </citation>
    <scope>IDENTIFICATION</scope>
</reference>
<accession>A0A8C8BVL2</accession>
<organism evidence="2 3">
    <name type="scientific">Otus sunia</name>
    <name type="common">Oriental scops-owl</name>
    <dbReference type="NCBI Taxonomy" id="257818"/>
    <lineage>
        <taxon>Eukaryota</taxon>
        <taxon>Metazoa</taxon>
        <taxon>Chordata</taxon>
        <taxon>Craniata</taxon>
        <taxon>Vertebrata</taxon>
        <taxon>Euteleostomi</taxon>
        <taxon>Archelosauria</taxon>
        <taxon>Archosauria</taxon>
        <taxon>Dinosauria</taxon>
        <taxon>Saurischia</taxon>
        <taxon>Theropoda</taxon>
        <taxon>Coelurosauria</taxon>
        <taxon>Aves</taxon>
        <taxon>Neognathae</taxon>
        <taxon>Neoaves</taxon>
        <taxon>Telluraves</taxon>
        <taxon>Strigiformes</taxon>
        <taxon>Strigidae</taxon>
        <taxon>Otus</taxon>
    </lineage>
</organism>
<evidence type="ECO:0000313" key="2">
    <source>
        <dbReference type="Ensembl" id="ENSOSUP00000023329.1"/>
    </source>
</evidence>
<feature type="compositionally biased region" description="Polar residues" evidence="1">
    <location>
        <begin position="75"/>
        <end position="106"/>
    </location>
</feature>
<proteinExistence type="predicted"/>